<name>B5A9R4_9PSEU</name>
<evidence type="ECO:0000313" key="4">
    <source>
        <dbReference type="EMBL" id="ACF35460.1"/>
    </source>
</evidence>
<dbReference type="InterPro" id="IPR029063">
    <property type="entry name" value="SAM-dependent_MTases_sf"/>
</dbReference>
<accession>B5A9R4</accession>
<keyword evidence="3" id="KW-0949">S-adenosyl-L-methionine</keyword>
<evidence type="ECO:0000256" key="3">
    <source>
        <dbReference type="ARBA" id="ARBA00022691"/>
    </source>
</evidence>
<dbReference type="PANTHER" id="PTHR10509">
    <property type="entry name" value="O-METHYLTRANSFERASE-RELATED"/>
    <property type="match status" value="1"/>
</dbReference>
<proteinExistence type="predicted"/>
<gene>
    <name evidence="4" type="primary">mbcG</name>
    <name evidence="5" type="ORF">KCV87_03695</name>
</gene>
<evidence type="ECO:0000256" key="1">
    <source>
        <dbReference type="ARBA" id="ARBA00022603"/>
    </source>
</evidence>
<dbReference type="GO" id="GO:0008757">
    <property type="term" value="F:S-adenosylmethionine-dependent methyltransferase activity"/>
    <property type="evidence" value="ECO:0007669"/>
    <property type="project" value="TreeGrafter"/>
</dbReference>
<dbReference type="Pfam" id="PF01596">
    <property type="entry name" value="Methyltransf_3"/>
    <property type="match status" value="1"/>
</dbReference>
<keyword evidence="2 5" id="KW-0808">Transferase</keyword>
<protein>
    <submittedName>
        <fullName evidence="5">Class I SAM-dependent methyltransferase</fullName>
        <ecNumber evidence="5">2.1.1.-</ecNumber>
    </submittedName>
    <submittedName>
        <fullName evidence="4">MbcG</fullName>
    </submittedName>
</protein>
<sequence>MAQQISATSEILDYVRATSLRDDDVLAGLRERTAVLPAASALQVAPEEGQLLGLLVRLVGARSVLEVGTYTGYSTLCMARALPPGGRVVTCDVVAKWPDMGRPFWERAGVADRIDVRVGDARATLAGLHAEHAVFDLVFIDANKSDYVHYYERALTLLRTGGLVVVDNTLFFGRVADPSATDPDTTAVRELNALLHADERVDMCLLPIADGITLAVKR</sequence>
<dbReference type="EMBL" id="EU827593">
    <property type="protein sequence ID" value="ACF35460.1"/>
    <property type="molecule type" value="Genomic_DNA"/>
</dbReference>
<reference evidence="4" key="1">
    <citation type="submission" date="2008-06" db="EMBL/GenBank/DDBJ databases">
        <title>Optimizing Natural Products by Biosynthetic Engineering: Discovery of Non-quinone Hsp90 Inhibitors.</title>
        <authorList>
            <person name="Zhang M.-Q."/>
            <person name="Gaisser S."/>
            <person name="Nur-E-Alam M."/>
            <person name="Sheehan L.S."/>
            <person name="Vousden W.A."/>
            <person name="Gaitatzis N."/>
            <person name="Peck G."/>
            <person name="Coates N.J."/>
            <person name="Moss S.J."/>
            <person name="Radzom M."/>
            <person name="Foster T.A."/>
            <person name="Sheridan R.M."/>
            <person name="Gregory M.A."/>
            <person name="Roe S.M."/>
            <person name="Prodromou C."/>
            <person name="Pearl L."/>
            <person name="Boyd S.M."/>
            <person name="Wilkinson B."/>
            <person name="Martin C.J."/>
        </authorList>
    </citation>
    <scope>NUCLEOTIDE SEQUENCE</scope>
    <source>
        <strain evidence="4">ATCC 31280</strain>
    </source>
</reference>
<evidence type="ECO:0000313" key="5">
    <source>
        <dbReference type="EMBL" id="QUF05227.1"/>
    </source>
</evidence>
<dbReference type="GO" id="GO:0032259">
    <property type="term" value="P:methylation"/>
    <property type="evidence" value="ECO:0007669"/>
    <property type="project" value="UniProtKB-KW"/>
</dbReference>
<evidence type="ECO:0000256" key="2">
    <source>
        <dbReference type="ARBA" id="ARBA00022679"/>
    </source>
</evidence>
<dbReference type="InterPro" id="IPR002935">
    <property type="entry name" value="SAM_O-MeTrfase"/>
</dbReference>
<dbReference type="CDD" id="cd02440">
    <property type="entry name" value="AdoMet_MTases"/>
    <property type="match status" value="1"/>
</dbReference>
<keyword evidence="1 5" id="KW-0489">Methyltransferase</keyword>
<dbReference type="EMBL" id="CP073249">
    <property type="protein sequence ID" value="QUF05227.1"/>
    <property type="molecule type" value="Genomic_DNA"/>
</dbReference>
<dbReference type="InterPro" id="IPR050362">
    <property type="entry name" value="Cation-dep_OMT"/>
</dbReference>
<dbReference type="PROSITE" id="PS51682">
    <property type="entry name" value="SAM_OMT_I"/>
    <property type="match status" value="1"/>
</dbReference>
<dbReference type="EC" id="2.1.1.-" evidence="5"/>
<dbReference type="GO" id="GO:0008171">
    <property type="term" value="F:O-methyltransferase activity"/>
    <property type="evidence" value="ECO:0007669"/>
    <property type="project" value="InterPro"/>
</dbReference>
<organism evidence="4">
    <name type="scientific">Actinosynnema pretiosum subsp. pretiosum</name>
    <dbReference type="NCBI Taxonomy" id="103721"/>
    <lineage>
        <taxon>Bacteria</taxon>
        <taxon>Bacillati</taxon>
        <taxon>Actinomycetota</taxon>
        <taxon>Actinomycetes</taxon>
        <taxon>Pseudonocardiales</taxon>
        <taxon>Pseudonocardiaceae</taxon>
        <taxon>Actinosynnema</taxon>
    </lineage>
</organism>
<dbReference type="AlphaFoldDB" id="B5A9R4"/>
<dbReference type="SUPFAM" id="SSF53335">
    <property type="entry name" value="S-adenosyl-L-methionine-dependent methyltransferases"/>
    <property type="match status" value="1"/>
</dbReference>
<reference evidence="5" key="2">
    <citation type="submission" date="2021-04" db="EMBL/GenBank/DDBJ databases">
        <title>Genomic sequence of Actinosynnema pretiosum subsp. pretiosum ATCC 31280 (C-14919).</title>
        <authorList>
            <person name="Bai L."/>
            <person name="Wang X."/>
            <person name="Xiao Y."/>
        </authorList>
    </citation>
    <scope>NUCLEOTIDE SEQUENCE</scope>
    <source>
        <strain evidence="5">ATCC 31280</strain>
    </source>
</reference>
<dbReference type="PANTHER" id="PTHR10509:SF14">
    <property type="entry name" value="CAFFEOYL-COA O-METHYLTRANSFERASE 3-RELATED"/>
    <property type="match status" value="1"/>
</dbReference>
<dbReference type="Gene3D" id="3.40.50.150">
    <property type="entry name" value="Vaccinia Virus protein VP39"/>
    <property type="match status" value="1"/>
</dbReference>
<dbReference type="Proteomes" id="UP000677152">
    <property type="component" value="Chromosome"/>
</dbReference>